<dbReference type="EMBL" id="DOYJ01000156">
    <property type="protein sequence ID" value="HCB75616.1"/>
    <property type="molecule type" value="Genomic_DNA"/>
</dbReference>
<evidence type="ECO:0000256" key="2">
    <source>
        <dbReference type="SAM" id="SignalP"/>
    </source>
</evidence>
<name>A0A3D0WA62_9SPHN</name>
<reference evidence="4 5" key="1">
    <citation type="journal article" date="2018" name="Nat. Biotechnol.">
        <title>A standardized bacterial taxonomy based on genome phylogeny substantially revises the tree of life.</title>
        <authorList>
            <person name="Parks D.H."/>
            <person name="Chuvochina M."/>
            <person name="Waite D.W."/>
            <person name="Rinke C."/>
            <person name="Skarshewski A."/>
            <person name="Chaumeil P.A."/>
            <person name="Hugenholtz P."/>
        </authorList>
    </citation>
    <scope>NUCLEOTIDE SEQUENCE [LARGE SCALE GENOMIC DNA]</scope>
    <source>
        <strain evidence="4">UBA9015</strain>
    </source>
</reference>
<keyword evidence="2" id="KW-0732">Signal</keyword>
<gene>
    <name evidence="4" type="ORF">DEP91_05500</name>
</gene>
<sequence>MRTFTIAAAAIASTFAVAATAQETPATGTAPTQEAAPAQEAAPTAGATATTVSDAEVTQFATALAEVDKINKDAATPATEKQAKMAAAVTSAGLTPERFNTIGQSLSKDPALQAKVAAAVQAKAGKPS</sequence>
<feature type="region of interest" description="Disordered" evidence="1">
    <location>
        <begin position="20"/>
        <end position="49"/>
    </location>
</feature>
<proteinExistence type="predicted"/>
<protein>
    <recommendedName>
        <fullName evidence="3">DUF4168 domain-containing protein</fullName>
    </recommendedName>
</protein>
<evidence type="ECO:0000313" key="5">
    <source>
        <dbReference type="Proteomes" id="UP000262699"/>
    </source>
</evidence>
<dbReference type="AlphaFoldDB" id="A0A3D0WA62"/>
<accession>A0A3D0WA62</accession>
<organism evidence="4 5">
    <name type="scientific">Sphingomonas bacterium</name>
    <dbReference type="NCBI Taxonomy" id="1895847"/>
    <lineage>
        <taxon>Bacteria</taxon>
        <taxon>Pseudomonadati</taxon>
        <taxon>Pseudomonadota</taxon>
        <taxon>Alphaproteobacteria</taxon>
        <taxon>Sphingomonadales</taxon>
        <taxon>Sphingomonadaceae</taxon>
        <taxon>Sphingomonas</taxon>
    </lineage>
</organism>
<feature type="chain" id="PRO_5017557943" description="DUF4168 domain-containing protein" evidence="2">
    <location>
        <begin position="19"/>
        <end position="128"/>
    </location>
</feature>
<dbReference type="InterPro" id="IPR025433">
    <property type="entry name" value="DUF4168"/>
</dbReference>
<dbReference type="Proteomes" id="UP000262699">
    <property type="component" value="Unassembled WGS sequence"/>
</dbReference>
<evidence type="ECO:0000256" key="1">
    <source>
        <dbReference type="SAM" id="MobiDB-lite"/>
    </source>
</evidence>
<feature type="signal peptide" evidence="2">
    <location>
        <begin position="1"/>
        <end position="18"/>
    </location>
</feature>
<comment type="caution">
    <text evidence="4">The sequence shown here is derived from an EMBL/GenBank/DDBJ whole genome shotgun (WGS) entry which is preliminary data.</text>
</comment>
<evidence type="ECO:0000259" key="3">
    <source>
        <dbReference type="Pfam" id="PF13767"/>
    </source>
</evidence>
<evidence type="ECO:0000313" key="4">
    <source>
        <dbReference type="EMBL" id="HCB75616.1"/>
    </source>
</evidence>
<feature type="domain" description="DUF4168" evidence="3">
    <location>
        <begin position="79"/>
        <end position="116"/>
    </location>
</feature>
<dbReference type="Pfam" id="PF13767">
    <property type="entry name" value="DUF4168"/>
    <property type="match status" value="1"/>
</dbReference>